<sequence>MLKLITLLLEQPPLVIMHGFNQHAGQMDSLVDQIKQQIPDIYIRNCEVGDGENATFYMTIENQVNELRTCILNDPKLANGFIAFGYSNGGMLMRGYLEHFNHLGPKILRFITYSAPLGGFFCGRSSTCVGKAVPPILDDLVADIIYTRPLQTLIGPTNYWRDPYNLDLYIKHCAYLPKLENIVNYSQQMKDNFLSPDLFVLFGSNKDGAISPWQSAWFGVFADDQDEIVLSMEERDVYVQDLFGLKTLNENGRVKRLNTGLNHMQYDTKEFVGMLVPWLVME</sequence>
<keyword evidence="12" id="KW-1185">Reference proteome</keyword>
<dbReference type="InterPro" id="IPR029058">
    <property type="entry name" value="AB_hydrolase_fold"/>
</dbReference>
<comment type="function">
    <text evidence="9">Catalyzes the cleavage of thioester bonds from S-palmitoyl-CoA or S-palmitoyl-N-acetylcysteamine (unbranched structures) but does not have activity against palmitoylcysteine or palmitoylated proteins, branched structures or bulky head groups. Conversely, hydrolyzes both long and short chain fatty acyl-CoA substrate.</text>
</comment>
<dbReference type="EC" id="3.1.2.2" evidence="7"/>
<dbReference type="GO" id="GO:0098599">
    <property type="term" value="F:palmitoyl hydrolase activity"/>
    <property type="evidence" value="ECO:0007669"/>
    <property type="project" value="InterPro"/>
</dbReference>
<dbReference type="InterPro" id="IPR002472">
    <property type="entry name" value="Palm_thioest"/>
</dbReference>
<proteinExistence type="predicted"/>
<evidence type="ECO:0000256" key="4">
    <source>
        <dbReference type="ARBA" id="ARBA00023157"/>
    </source>
</evidence>
<reference evidence="11 12" key="2">
    <citation type="submission" date="2024-07" db="EMBL/GenBank/DDBJ databases">
        <authorList>
            <person name="Akdeniz Z."/>
        </authorList>
    </citation>
    <scope>NUCLEOTIDE SEQUENCE [LARGE SCALE GENOMIC DNA]</scope>
</reference>
<keyword evidence="5" id="KW-0325">Glycoprotein</keyword>
<dbReference type="GO" id="GO:0016790">
    <property type="term" value="F:thiolester hydrolase activity"/>
    <property type="evidence" value="ECO:0007669"/>
    <property type="project" value="TreeGrafter"/>
</dbReference>
<dbReference type="Gene3D" id="3.40.50.1820">
    <property type="entry name" value="alpha/beta hydrolase"/>
    <property type="match status" value="1"/>
</dbReference>
<evidence type="ECO:0000313" key="12">
    <source>
        <dbReference type="Proteomes" id="UP001642409"/>
    </source>
</evidence>
<dbReference type="Pfam" id="PF02089">
    <property type="entry name" value="Palm_thioest"/>
    <property type="match status" value="1"/>
</dbReference>
<dbReference type="PRINTS" id="PR00414">
    <property type="entry name" value="PPTHIESTRASE"/>
</dbReference>
<keyword evidence="3" id="KW-0378">Hydrolase</keyword>
<dbReference type="SUPFAM" id="SSF53474">
    <property type="entry name" value="alpha/beta-Hydrolases"/>
    <property type="match status" value="1"/>
</dbReference>
<evidence type="ECO:0000256" key="5">
    <source>
        <dbReference type="ARBA" id="ARBA00023180"/>
    </source>
</evidence>
<dbReference type="Proteomes" id="UP001642409">
    <property type="component" value="Unassembled WGS sequence"/>
</dbReference>
<accession>A0AA86NND3</accession>
<organism evidence="10">
    <name type="scientific">Hexamita inflata</name>
    <dbReference type="NCBI Taxonomy" id="28002"/>
    <lineage>
        <taxon>Eukaryota</taxon>
        <taxon>Metamonada</taxon>
        <taxon>Diplomonadida</taxon>
        <taxon>Hexamitidae</taxon>
        <taxon>Hexamitinae</taxon>
        <taxon>Hexamita</taxon>
    </lineage>
</organism>
<dbReference type="PANTHER" id="PTHR11247:SF27">
    <property type="entry name" value="LYSOSOMAL THIOESTERASE PPT2"/>
    <property type="match status" value="1"/>
</dbReference>
<comment type="catalytic activity">
    <reaction evidence="8">
        <text>S-hexadecanoyl-N-acetylcysteamine + H2O = N-acetylcysteamine + hexadecanoate + H(+)</text>
        <dbReference type="Rhea" id="RHEA:84099"/>
        <dbReference type="ChEBI" id="CHEBI:7896"/>
        <dbReference type="ChEBI" id="CHEBI:15377"/>
        <dbReference type="ChEBI" id="CHEBI:15378"/>
        <dbReference type="ChEBI" id="CHEBI:74410"/>
        <dbReference type="ChEBI" id="CHEBI:233601"/>
    </reaction>
</comment>
<evidence type="ECO:0000256" key="7">
    <source>
        <dbReference type="ARBA" id="ARBA00038848"/>
    </source>
</evidence>
<comment type="subcellular location">
    <subcellularLocation>
        <location evidence="1">Lysosome</location>
    </subcellularLocation>
</comment>
<evidence type="ECO:0000256" key="6">
    <source>
        <dbReference type="ARBA" id="ARBA00023228"/>
    </source>
</evidence>
<dbReference type="EMBL" id="CATOUU010000260">
    <property type="protein sequence ID" value="CAI9922729.1"/>
    <property type="molecule type" value="Genomic_DNA"/>
</dbReference>
<comment type="caution">
    <text evidence="10">The sequence shown here is derived from an EMBL/GenBank/DDBJ whole genome shotgun (WGS) entry which is preliminary data.</text>
</comment>
<reference evidence="10" key="1">
    <citation type="submission" date="2023-06" db="EMBL/GenBank/DDBJ databases">
        <authorList>
            <person name="Kurt Z."/>
        </authorList>
    </citation>
    <scope>NUCLEOTIDE SEQUENCE</scope>
</reference>
<dbReference type="PANTHER" id="PTHR11247">
    <property type="entry name" value="PALMITOYL-PROTEIN THIOESTERASE/DOLICHYLDIPHOSPHATASE 1"/>
    <property type="match status" value="1"/>
</dbReference>
<name>A0AA86NND3_9EUKA</name>
<dbReference type="AlphaFoldDB" id="A0AA86NND3"/>
<protein>
    <recommendedName>
        <fullName evidence="7">palmitoyl-CoA hydrolase</fullName>
        <ecNumber evidence="7">3.1.2.2</ecNumber>
    </recommendedName>
</protein>
<evidence type="ECO:0000256" key="1">
    <source>
        <dbReference type="ARBA" id="ARBA00004371"/>
    </source>
</evidence>
<evidence type="ECO:0000256" key="9">
    <source>
        <dbReference type="ARBA" id="ARBA00093353"/>
    </source>
</evidence>
<gene>
    <name evidence="10" type="ORF">HINF_LOCUS10374</name>
    <name evidence="11" type="ORF">HINF_LOCUS47110</name>
</gene>
<evidence type="ECO:0000313" key="11">
    <source>
        <dbReference type="EMBL" id="CAL6056610.1"/>
    </source>
</evidence>
<evidence type="ECO:0000256" key="2">
    <source>
        <dbReference type="ARBA" id="ARBA00022729"/>
    </source>
</evidence>
<keyword evidence="6" id="KW-0458">Lysosome</keyword>
<dbReference type="GO" id="GO:0005764">
    <property type="term" value="C:lysosome"/>
    <property type="evidence" value="ECO:0007669"/>
    <property type="project" value="UniProtKB-SubCell"/>
</dbReference>
<keyword evidence="4" id="KW-1015">Disulfide bond</keyword>
<evidence type="ECO:0000313" key="10">
    <source>
        <dbReference type="EMBL" id="CAI9922729.1"/>
    </source>
</evidence>
<keyword evidence="2" id="KW-0732">Signal</keyword>
<evidence type="ECO:0000256" key="8">
    <source>
        <dbReference type="ARBA" id="ARBA00093223"/>
    </source>
</evidence>
<evidence type="ECO:0000256" key="3">
    <source>
        <dbReference type="ARBA" id="ARBA00022801"/>
    </source>
</evidence>
<dbReference type="EMBL" id="CAXDID020000210">
    <property type="protein sequence ID" value="CAL6056610.1"/>
    <property type="molecule type" value="Genomic_DNA"/>
</dbReference>